<dbReference type="InterPro" id="IPR001789">
    <property type="entry name" value="Sig_transdc_resp-reg_receiver"/>
</dbReference>
<keyword evidence="3" id="KW-0902">Two-component regulatory system</keyword>
<dbReference type="GO" id="GO:0006355">
    <property type="term" value="P:regulation of DNA-templated transcription"/>
    <property type="evidence" value="ECO:0007669"/>
    <property type="project" value="InterPro"/>
</dbReference>
<evidence type="ECO:0000259" key="9">
    <source>
        <dbReference type="PROSITE" id="PS50110"/>
    </source>
</evidence>
<comment type="subcellular location">
    <subcellularLocation>
        <location evidence="1">Cytoplasm</location>
    </subcellularLocation>
</comment>
<dbReference type="PROSITE" id="PS50110">
    <property type="entry name" value="RESPONSE_REGULATORY"/>
    <property type="match status" value="1"/>
</dbReference>
<keyword evidence="6" id="KW-0804">Transcription</keyword>
<evidence type="ECO:0000256" key="6">
    <source>
        <dbReference type="ARBA" id="ARBA00023163"/>
    </source>
</evidence>
<feature type="domain" description="Response regulatory" evidence="9">
    <location>
        <begin position="4"/>
        <end position="117"/>
    </location>
</feature>
<evidence type="ECO:0000259" key="10">
    <source>
        <dbReference type="PROSITE" id="PS51755"/>
    </source>
</evidence>
<keyword evidence="4" id="KW-0805">Transcription regulation</keyword>
<accession>A0A511X3Z5</accession>
<feature type="modified residue" description="4-aspartylphosphate" evidence="7">
    <location>
        <position position="53"/>
    </location>
</feature>
<evidence type="ECO:0000256" key="2">
    <source>
        <dbReference type="ARBA" id="ARBA00022553"/>
    </source>
</evidence>
<evidence type="ECO:0000256" key="4">
    <source>
        <dbReference type="ARBA" id="ARBA00023015"/>
    </source>
</evidence>
<dbReference type="GO" id="GO:0032993">
    <property type="term" value="C:protein-DNA complex"/>
    <property type="evidence" value="ECO:0007669"/>
    <property type="project" value="TreeGrafter"/>
</dbReference>
<dbReference type="SUPFAM" id="SSF46894">
    <property type="entry name" value="C-terminal effector domain of the bipartite response regulators"/>
    <property type="match status" value="1"/>
</dbReference>
<reference evidence="11 12" key="1">
    <citation type="submission" date="2019-07" db="EMBL/GenBank/DDBJ databases">
        <title>Whole genome shotgun sequence of Halolactibacillus alkaliphilus NBRC 103919.</title>
        <authorList>
            <person name="Hosoyama A."/>
            <person name="Uohara A."/>
            <person name="Ohji S."/>
            <person name="Ichikawa N."/>
        </authorList>
    </citation>
    <scope>NUCLEOTIDE SEQUENCE [LARGE SCALE GENOMIC DNA]</scope>
    <source>
        <strain evidence="11 12">NBRC 103919</strain>
    </source>
</reference>
<name>A0A511X3Z5_9BACI</name>
<dbReference type="STRING" id="442899.SAMN05720591_13410"/>
<dbReference type="Pfam" id="PF00486">
    <property type="entry name" value="Trans_reg_C"/>
    <property type="match status" value="1"/>
</dbReference>
<dbReference type="Gene3D" id="6.10.250.690">
    <property type="match status" value="1"/>
</dbReference>
<proteinExistence type="predicted"/>
<feature type="DNA-binding region" description="OmpR/PhoB-type" evidence="8">
    <location>
        <begin position="129"/>
        <end position="225"/>
    </location>
</feature>
<sequence>MSHVLIILSEDLELINQVEHAFKREGYTVWVVETEKSLSFLALTVEPTHIVIDNDWFYRSADLCVRLRRSHFEGCLIVLVSESMKLDGMLALELGADDYLIKPFDLRELLIRIRAVERRGDFHFQRDRNHMLKLGSLSLHVDSQTAYVGDVPVELTEKETLLLYALLIHPEKIFTRDMLIKHVMSRAAESDVRIIDVFVSRLRYKLKEAGTMIETVRNQGYRLKGKSDDQPSSS</sequence>
<dbReference type="Gene3D" id="1.10.10.10">
    <property type="entry name" value="Winged helix-like DNA-binding domain superfamily/Winged helix DNA-binding domain"/>
    <property type="match status" value="1"/>
</dbReference>
<feature type="domain" description="OmpR/PhoB-type" evidence="10">
    <location>
        <begin position="129"/>
        <end position="225"/>
    </location>
</feature>
<evidence type="ECO:0000256" key="3">
    <source>
        <dbReference type="ARBA" id="ARBA00023012"/>
    </source>
</evidence>
<dbReference type="SUPFAM" id="SSF52172">
    <property type="entry name" value="CheY-like"/>
    <property type="match status" value="1"/>
</dbReference>
<protein>
    <submittedName>
        <fullName evidence="11">DNA-binding response regulator</fullName>
    </submittedName>
</protein>
<evidence type="ECO:0000256" key="7">
    <source>
        <dbReference type="PROSITE-ProRule" id="PRU00169"/>
    </source>
</evidence>
<dbReference type="AlphaFoldDB" id="A0A511X3Z5"/>
<keyword evidence="12" id="KW-1185">Reference proteome</keyword>
<dbReference type="PANTHER" id="PTHR48111">
    <property type="entry name" value="REGULATOR OF RPOS"/>
    <property type="match status" value="1"/>
</dbReference>
<dbReference type="CDD" id="cd00383">
    <property type="entry name" value="trans_reg_C"/>
    <property type="match status" value="1"/>
</dbReference>
<dbReference type="OrthoDB" id="2972856at2"/>
<dbReference type="RefSeq" id="WP_089803337.1">
    <property type="nucleotide sequence ID" value="NZ_BJYE01000036.1"/>
</dbReference>
<dbReference type="GO" id="GO:0005829">
    <property type="term" value="C:cytosol"/>
    <property type="evidence" value="ECO:0007669"/>
    <property type="project" value="TreeGrafter"/>
</dbReference>
<evidence type="ECO:0000313" key="11">
    <source>
        <dbReference type="EMBL" id="GEN57672.1"/>
    </source>
</evidence>
<evidence type="ECO:0000313" key="12">
    <source>
        <dbReference type="Proteomes" id="UP000321400"/>
    </source>
</evidence>
<dbReference type="SMART" id="SM00862">
    <property type="entry name" value="Trans_reg_C"/>
    <property type="match status" value="1"/>
</dbReference>
<dbReference type="SMART" id="SM00448">
    <property type="entry name" value="REC"/>
    <property type="match status" value="1"/>
</dbReference>
<dbReference type="InterPro" id="IPR039420">
    <property type="entry name" value="WalR-like"/>
</dbReference>
<keyword evidence="5 8" id="KW-0238">DNA-binding</keyword>
<dbReference type="InterPro" id="IPR036388">
    <property type="entry name" value="WH-like_DNA-bd_sf"/>
</dbReference>
<gene>
    <name evidence="11" type="ORF">HAL01_21360</name>
</gene>
<dbReference type="GO" id="GO:0000156">
    <property type="term" value="F:phosphorelay response regulator activity"/>
    <property type="evidence" value="ECO:0007669"/>
    <property type="project" value="TreeGrafter"/>
</dbReference>
<evidence type="ECO:0000256" key="5">
    <source>
        <dbReference type="ARBA" id="ARBA00023125"/>
    </source>
</evidence>
<dbReference type="PANTHER" id="PTHR48111:SF1">
    <property type="entry name" value="TWO-COMPONENT RESPONSE REGULATOR ORR33"/>
    <property type="match status" value="1"/>
</dbReference>
<organism evidence="11 12">
    <name type="scientific">Halolactibacillus alkaliphilus</name>
    <dbReference type="NCBI Taxonomy" id="442899"/>
    <lineage>
        <taxon>Bacteria</taxon>
        <taxon>Bacillati</taxon>
        <taxon>Bacillota</taxon>
        <taxon>Bacilli</taxon>
        <taxon>Bacillales</taxon>
        <taxon>Bacillaceae</taxon>
        <taxon>Halolactibacillus</taxon>
    </lineage>
</organism>
<evidence type="ECO:0000256" key="8">
    <source>
        <dbReference type="PROSITE-ProRule" id="PRU01091"/>
    </source>
</evidence>
<dbReference type="PROSITE" id="PS51755">
    <property type="entry name" value="OMPR_PHOB"/>
    <property type="match status" value="1"/>
</dbReference>
<dbReference type="InterPro" id="IPR016032">
    <property type="entry name" value="Sig_transdc_resp-reg_C-effctor"/>
</dbReference>
<dbReference type="Proteomes" id="UP000321400">
    <property type="component" value="Unassembled WGS sequence"/>
</dbReference>
<dbReference type="InterPro" id="IPR001867">
    <property type="entry name" value="OmpR/PhoB-type_DNA-bd"/>
</dbReference>
<keyword evidence="2 7" id="KW-0597">Phosphoprotein</keyword>
<dbReference type="InterPro" id="IPR011006">
    <property type="entry name" value="CheY-like_superfamily"/>
</dbReference>
<dbReference type="GO" id="GO:0000976">
    <property type="term" value="F:transcription cis-regulatory region binding"/>
    <property type="evidence" value="ECO:0007669"/>
    <property type="project" value="TreeGrafter"/>
</dbReference>
<evidence type="ECO:0000256" key="1">
    <source>
        <dbReference type="ARBA" id="ARBA00004496"/>
    </source>
</evidence>
<dbReference type="EMBL" id="BJYE01000036">
    <property type="protein sequence ID" value="GEN57672.1"/>
    <property type="molecule type" value="Genomic_DNA"/>
</dbReference>
<comment type="caution">
    <text evidence="11">The sequence shown here is derived from an EMBL/GenBank/DDBJ whole genome shotgun (WGS) entry which is preliminary data.</text>
</comment>